<dbReference type="Proteomes" id="UP000192042">
    <property type="component" value="Chromosome I"/>
</dbReference>
<organism evidence="5 6">
    <name type="scientific">Nitrospira japonica</name>
    <dbReference type="NCBI Taxonomy" id="1325564"/>
    <lineage>
        <taxon>Bacteria</taxon>
        <taxon>Pseudomonadati</taxon>
        <taxon>Nitrospirota</taxon>
        <taxon>Nitrospiria</taxon>
        <taxon>Nitrospirales</taxon>
        <taxon>Nitrospiraceae</taxon>
        <taxon>Nitrospira</taxon>
    </lineage>
</organism>
<evidence type="ECO:0000259" key="4">
    <source>
        <dbReference type="PROSITE" id="PS51462"/>
    </source>
</evidence>
<gene>
    <name evidence="5" type="ORF">NSJP_3176</name>
</gene>
<dbReference type="GO" id="GO:0016787">
    <property type="term" value="F:hydrolase activity"/>
    <property type="evidence" value="ECO:0007669"/>
    <property type="project" value="UniProtKB-KW"/>
</dbReference>
<protein>
    <submittedName>
        <fullName evidence="5">Putative Nudix hydrolase, MutT family (Modular protein)</fullName>
    </submittedName>
</protein>
<dbReference type="KEGG" id="nja:NSJP_3176"/>
<reference evidence="5 6" key="1">
    <citation type="submission" date="2017-03" db="EMBL/GenBank/DDBJ databases">
        <authorList>
            <person name="Afonso C.L."/>
            <person name="Miller P.J."/>
            <person name="Scott M.A."/>
            <person name="Spackman E."/>
            <person name="Goraichik I."/>
            <person name="Dimitrov K.M."/>
            <person name="Suarez D.L."/>
            <person name="Swayne D.E."/>
        </authorList>
    </citation>
    <scope>NUCLEOTIDE SEQUENCE [LARGE SCALE GENOMIC DNA]</scope>
    <source>
        <strain evidence="5">Genome sequencing of Nitrospira japonica strain NJ11</strain>
    </source>
</reference>
<dbReference type="EMBL" id="LT828648">
    <property type="protein sequence ID" value="SLM49343.1"/>
    <property type="molecule type" value="Genomic_DNA"/>
</dbReference>
<dbReference type="InterPro" id="IPR020476">
    <property type="entry name" value="Nudix_hydrolase"/>
</dbReference>
<dbReference type="CDD" id="cd04511">
    <property type="entry name" value="NUDIX_Hydrolase"/>
    <property type="match status" value="1"/>
</dbReference>
<dbReference type="Gene3D" id="2.20.70.10">
    <property type="match status" value="1"/>
</dbReference>
<sequence length="222" mass="24545">MLSIGFIHTTGQALPEHTGGRRRPRAFASTGIDVMNFCSACGNPVSQKIPEGDNMVRFVCATCTVIHYHNPKIVAGCIPEWNDRILLCRRAIEPKSGLWTFPAGFMEIGESTEQAAIRETAEEAQAEVALTSLHSVLSLPHIGQVYLVFIGKMRTERFGAGTESLDVRLFHPSEIPWDQIAFTVVREALRRYVDDLAKGEMTLHVASIPGSLAKPRLEDDRS</sequence>
<dbReference type="InterPro" id="IPR000086">
    <property type="entry name" value="NUDIX_hydrolase_dom"/>
</dbReference>
<evidence type="ECO:0000256" key="2">
    <source>
        <dbReference type="ARBA" id="ARBA00022801"/>
    </source>
</evidence>
<feature type="domain" description="Nudix hydrolase" evidence="4">
    <location>
        <begin position="70"/>
        <end position="193"/>
    </location>
</feature>
<evidence type="ECO:0000313" key="5">
    <source>
        <dbReference type="EMBL" id="SLM49343.1"/>
    </source>
</evidence>
<proteinExistence type="predicted"/>
<evidence type="ECO:0000256" key="3">
    <source>
        <dbReference type="ARBA" id="ARBA00022842"/>
    </source>
</evidence>
<keyword evidence="6" id="KW-1185">Reference proteome</keyword>
<dbReference type="InterPro" id="IPR015797">
    <property type="entry name" value="NUDIX_hydrolase-like_dom_sf"/>
</dbReference>
<keyword evidence="2 5" id="KW-0378">Hydrolase</keyword>
<keyword evidence="3" id="KW-0460">Magnesium</keyword>
<dbReference type="PROSITE" id="PS51462">
    <property type="entry name" value="NUDIX"/>
    <property type="match status" value="1"/>
</dbReference>
<dbReference type="Pfam" id="PF14803">
    <property type="entry name" value="Zn_ribbon_Nudix"/>
    <property type="match status" value="1"/>
</dbReference>
<dbReference type="AlphaFoldDB" id="A0A1W1I961"/>
<dbReference type="SUPFAM" id="SSF55811">
    <property type="entry name" value="Nudix"/>
    <property type="match status" value="1"/>
</dbReference>
<evidence type="ECO:0000256" key="1">
    <source>
        <dbReference type="ARBA" id="ARBA00001946"/>
    </source>
</evidence>
<dbReference type="PANTHER" id="PTHR43222">
    <property type="entry name" value="NUDIX HYDROLASE 23"/>
    <property type="match status" value="1"/>
</dbReference>
<dbReference type="PRINTS" id="PR00502">
    <property type="entry name" value="NUDIXFAMILY"/>
</dbReference>
<accession>A0A1W1I961</accession>
<comment type="cofactor">
    <cofactor evidence="1">
        <name>Mg(2+)</name>
        <dbReference type="ChEBI" id="CHEBI:18420"/>
    </cofactor>
</comment>
<dbReference type="Gene3D" id="3.90.79.10">
    <property type="entry name" value="Nucleoside Triphosphate Pyrophosphohydrolase"/>
    <property type="match status" value="1"/>
</dbReference>
<name>A0A1W1I961_9BACT</name>
<dbReference type="STRING" id="1325564.NSJP_3176"/>
<dbReference type="PANTHER" id="PTHR43222:SF2">
    <property type="entry name" value="NUDIX HYDROLASE 23, CHLOROPLASTIC"/>
    <property type="match status" value="1"/>
</dbReference>
<evidence type="ECO:0000313" key="6">
    <source>
        <dbReference type="Proteomes" id="UP000192042"/>
    </source>
</evidence>
<dbReference type="InterPro" id="IPR029401">
    <property type="entry name" value="Nudix_N"/>
</dbReference>
<dbReference type="Pfam" id="PF00293">
    <property type="entry name" value="NUDIX"/>
    <property type="match status" value="1"/>
</dbReference>